<name>A0A328THI3_9GAMM</name>
<evidence type="ECO:0000256" key="2">
    <source>
        <dbReference type="ARBA" id="ARBA00010961"/>
    </source>
</evidence>
<dbReference type="InterPro" id="IPR001207">
    <property type="entry name" value="Transposase_mutator"/>
</dbReference>
<keyword evidence="3" id="KW-0815">Transposition</keyword>
<evidence type="ECO:0000256" key="1">
    <source>
        <dbReference type="ARBA" id="ARBA00002190"/>
    </source>
</evidence>
<keyword evidence="4" id="KW-0238">DNA-binding</keyword>
<comment type="similarity">
    <text evidence="2">Belongs to the transposase mutator family.</text>
</comment>
<comment type="caution">
    <text evidence="6">The sequence shown here is derived from an EMBL/GenBank/DDBJ whole genome shotgun (WGS) entry which is preliminary data.</text>
</comment>
<gene>
    <name evidence="6" type="ORF">ACZ87_03702</name>
</gene>
<evidence type="ECO:0000313" key="7">
    <source>
        <dbReference type="Proteomes" id="UP000244334"/>
    </source>
</evidence>
<protein>
    <submittedName>
        <fullName evidence="6">Transposase, Mutator family protein</fullName>
    </submittedName>
</protein>
<dbReference type="AlphaFoldDB" id="A0A328THI3"/>
<sequence length="44" mass="4862">MYSQILALYARGMPPREIVATFKEMCDADVSPSLISEVSDAVKK</sequence>
<proteinExistence type="inferred from homology"/>
<dbReference type="EMBL" id="LJAM02000728">
    <property type="protein sequence ID" value="RAP69510.1"/>
    <property type="molecule type" value="Genomic_DNA"/>
</dbReference>
<organism evidence="6 7">
    <name type="scientific">Candidatus Erwinia dacicola</name>
    <dbReference type="NCBI Taxonomy" id="252393"/>
    <lineage>
        <taxon>Bacteria</taxon>
        <taxon>Pseudomonadati</taxon>
        <taxon>Pseudomonadota</taxon>
        <taxon>Gammaproteobacteria</taxon>
        <taxon>Enterobacterales</taxon>
        <taxon>Erwiniaceae</taxon>
        <taxon>Erwinia</taxon>
    </lineage>
</organism>
<accession>A0A328THI3</accession>
<keyword evidence="7" id="KW-1185">Reference proteome</keyword>
<evidence type="ECO:0000256" key="3">
    <source>
        <dbReference type="ARBA" id="ARBA00022578"/>
    </source>
</evidence>
<dbReference type="Proteomes" id="UP000244334">
    <property type="component" value="Unassembled WGS sequence"/>
</dbReference>
<reference evidence="6" key="1">
    <citation type="submission" date="2018-04" db="EMBL/GenBank/DDBJ databases">
        <title>Genomes of the Obligate Erwinia dacicola and Facultative Enterobacter sp. OLF Endosymbionts of the Olive Fruit fly, Bactrocera oleae.</title>
        <authorList>
            <person name="Estes A.M."/>
            <person name="Hearn D.J."/>
            <person name="Agarwal S."/>
            <person name="Pierson E.A."/>
            <person name="Dunning-Hotopp J.C."/>
        </authorList>
    </citation>
    <scope>NUCLEOTIDE SEQUENCE [LARGE SCALE GENOMIC DNA]</scope>
    <source>
        <strain evidence="6">Oroville</strain>
    </source>
</reference>
<dbReference type="GO" id="GO:0003677">
    <property type="term" value="F:DNA binding"/>
    <property type="evidence" value="ECO:0007669"/>
    <property type="project" value="UniProtKB-KW"/>
</dbReference>
<keyword evidence="5" id="KW-0233">DNA recombination</keyword>
<evidence type="ECO:0000313" key="6">
    <source>
        <dbReference type="EMBL" id="RAP69510.1"/>
    </source>
</evidence>
<evidence type="ECO:0000256" key="4">
    <source>
        <dbReference type="ARBA" id="ARBA00023125"/>
    </source>
</evidence>
<evidence type="ECO:0000256" key="5">
    <source>
        <dbReference type="ARBA" id="ARBA00023172"/>
    </source>
</evidence>
<dbReference type="GO" id="GO:0004803">
    <property type="term" value="F:transposase activity"/>
    <property type="evidence" value="ECO:0007669"/>
    <property type="project" value="InterPro"/>
</dbReference>
<comment type="function">
    <text evidence="1">Required for the transposition of the insertion element.</text>
</comment>
<dbReference type="GO" id="GO:0006313">
    <property type="term" value="P:DNA transposition"/>
    <property type="evidence" value="ECO:0007669"/>
    <property type="project" value="InterPro"/>
</dbReference>
<dbReference type="Pfam" id="PF00872">
    <property type="entry name" value="Transposase_mut"/>
    <property type="match status" value="1"/>
</dbReference>